<feature type="domain" description="Putative oxidoreductase/dehydrogenase Rossmann-like" evidence="1">
    <location>
        <begin position="5"/>
        <end position="102"/>
    </location>
</feature>
<keyword evidence="4" id="KW-1185">Reference proteome</keyword>
<gene>
    <name evidence="3" type="ORF">HMJ29_09975</name>
</gene>
<dbReference type="SUPFAM" id="SSF51735">
    <property type="entry name" value="NAD(P)-binding Rossmann-fold domains"/>
    <property type="match status" value="1"/>
</dbReference>
<dbReference type="SUPFAM" id="SSF48179">
    <property type="entry name" value="6-phosphogluconate dehydrogenase C-terminal domain-like"/>
    <property type="match status" value="1"/>
</dbReference>
<accession>A0A6M6BHI0</accession>
<dbReference type="InterPro" id="IPR018931">
    <property type="entry name" value="DUF2520"/>
</dbReference>
<evidence type="ECO:0000313" key="3">
    <source>
        <dbReference type="EMBL" id="QJX47244.1"/>
    </source>
</evidence>
<protein>
    <submittedName>
        <fullName evidence="3">DUF2520 domain-containing protein</fullName>
    </submittedName>
</protein>
<dbReference type="Gene3D" id="1.10.1040.20">
    <property type="entry name" value="ProC-like, C-terminal domain"/>
    <property type="match status" value="1"/>
</dbReference>
<dbReference type="RefSeq" id="WP_171591339.1">
    <property type="nucleotide sequence ID" value="NZ_CP053538.1"/>
</dbReference>
<dbReference type="Gene3D" id="3.40.50.720">
    <property type="entry name" value="NAD(P)-binding Rossmann-like Domain"/>
    <property type="match status" value="1"/>
</dbReference>
<sequence>MVRGLRVVMLGAGRVAQHLGPALQQAGHVVLQVWSRTLESAEVLAAQIPGATATADATGLAVADIYIVAVPDAAVPAVLAAAQFPAGALVVHTAGALPLSVFEEWPTVRGGVLYPVQTFSPGRTIEWQKLPLCIEAADKAGEATLLDLASTLNADVRLVDTQQRLRLHMAAVFACNFTNHLLGISHALLTEDNLPMKLLAPLVRETIDKALAEPPFSVQTGPAARHDAPTLARHQVALAAYPGWQNLYKMLTESIQQQARGESQNNEGAF</sequence>
<dbReference type="KEGG" id="hts:HMJ29_09975"/>
<dbReference type="InterPro" id="IPR019665">
    <property type="entry name" value="OxRdtase/DH_put_Rossmann_dom"/>
</dbReference>
<dbReference type="AlphaFoldDB" id="A0A6M6BHI0"/>
<name>A0A6M6BHI0_9BACT</name>
<dbReference type="Proteomes" id="UP000501623">
    <property type="component" value="Chromosome"/>
</dbReference>
<evidence type="ECO:0000259" key="1">
    <source>
        <dbReference type="Pfam" id="PF10727"/>
    </source>
</evidence>
<dbReference type="InterPro" id="IPR037108">
    <property type="entry name" value="TM1727-like_C_sf"/>
</dbReference>
<dbReference type="Pfam" id="PF10728">
    <property type="entry name" value="DUF2520"/>
    <property type="match status" value="1"/>
</dbReference>
<proteinExistence type="predicted"/>
<feature type="domain" description="DUF2520" evidence="2">
    <location>
        <begin position="131"/>
        <end position="255"/>
    </location>
</feature>
<dbReference type="InterPro" id="IPR008927">
    <property type="entry name" value="6-PGluconate_DH-like_C_sf"/>
</dbReference>
<organism evidence="3 4">
    <name type="scientific">Hymenobacter taeanensis</name>
    <dbReference type="NCBI Taxonomy" id="2735321"/>
    <lineage>
        <taxon>Bacteria</taxon>
        <taxon>Pseudomonadati</taxon>
        <taxon>Bacteroidota</taxon>
        <taxon>Cytophagia</taxon>
        <taxon>Cytophagales</taxon>
        <taxon>Hymenobacteraceae</taxon>
        <taxon>Hymenobacter</taxon>
    </lineage>
</organism>
<dbReference type="PANTHER" id="PTHR40459:SF1">
    <property type="entry name" value="CONSERVED HYPOTHETICAL ALANINE AND LEUCINE RICH PROTEIN"/>
    <property type="match status" value="1"/>
</dbReference>
<reference evidence="3 4" key="1">
    <citation type="submission" date="2020-05" db="EMBL/GenBank/DDBJ databases">
        <title>Complete genome sequence of Hymenobacter sp. TS19 in Coasted Sand Dune.</title>
        <authorList>
            <person name="Lee J.-H."/>
            <person name="Jung J.-H."/>
            <person name="Jeong S."/>
            <person name="Zhao L."/>
            <person name="Kim M.-K."/>
            <person name="Seo H.-S."/>
            <person name="Lim S."/>
        </authorList>
    </citation>
    <scope>NUCLEOTIDE SEQUENCE [LARGE SCALE GENOMIC DNA]</scope>
    <source>
        <strain evidence="3 4">TS19</strain>
    </source>
</reference>
<dbReference type="InterPro" id="IPR036291">
    <property type="entry name" value="NAD(P)-bd_dom_sf"/>
</dbReference>
<dbReference type="EMBL" id="CP053538">
    <property type="protein sequence ID" value="QJX47244.1"/>
    <property type="molecule type" value="Genomic_DNA"/>
</dbReference>
<dbReference type="Pfam" id="PF10727">
    <property type="entry name" value="Rossmann-like"/>
    <property type="match status" value="1"/>
</dbReference>
<dbReference type="PANTHER" id="PTHR40459">
    <property type="entry name" value="CONSERVED HYPOTHETICAL ALANINE AND LEUCINE RICH PROTEIN"/>
    <property type="match status" value="1"/>
</dbReference>
<evidence type="ECO:0000259" key="2">
    <source>
        <dbReference type="Pfam" id="PF10728"/>
    </source>
</evidence>
<evidence type="ECO:0000313" key="4">
    <source>
        <dbReference type="Proteomes" id="UP000501623"/>
    </source>
</evidence>